<evidence type="ECO:0000256" key="2">
    <source>
        <dbReference type="ARBA" id="ARBA00022475"/>
    </source>
</evidence>
<comment type="caution">
    <text evidence="7">The sequence shown here is derived from an EMBL/GenBank/DDBJ whole genome shotgun (WGS) entry which is preliminary data.</text>
</comment>
<evidence type="ECO:0000256" key="1">
    <source>
        <dbReference type="ARBA" id="ARBA00004651"/>
    </source>
</evidence>
<evidence type="ECO:0000256" key="3">
    <source>
        <dbReference type="ARBA" id="ARBA00022692"/>
    </source>
</evidence>
<protein>
    <submittedName>
        <fullName evidence="7">ABC transporter permease</fullName>
    </submittedName>
</protein>
<dbReference type="InterPro" id="IPR013525">
    <property type="entry name" value="ABC2_TM"/>
</dbReference>
<evidence type="ECO:0000259" key="6">
    <source>
        <dbReference type="Pfam" id="PF12698"/>
    </source>
</evidence>
<sequence length="351" mass="39602">MIRLALVHIRRYLKNPILLLMMGPIPLFLVLGSLFFSDSDQITPNVAYILESNGIYEIELLENLGVEEKFIYHDQESALEGLMANELAGVIIIPKTFSTDIEGGVKPQVEILKTTEGAGTAEVEIQIEQQINTWLTDYYNLNPISLITTKIEFKEKPVDMSMTMFIVMIIYFMFIGATSLAKDVYQLKQQKVLHRALSTANKDIEIFGGLILAMCFIQGICFTIVYYIGMMVLDVSMPNPLLPLLLMFSMSFVASSLVIFVTRVVKNPSLIEMSIVMYALVGFILSMLSINLFDFGFEPTLMMNIAKLFPIYWAFDTALNLTLWPNLIIILLFGVAFLSAGSFKLKNFIQN</sequence>
<keyword evidence="3" id="KW-0812">Transmembrane</keyword>
<evidence type="ECO:0000313" key="7">
    <source>
        <dbReference type="EMBL" id="MTL95185.1"/>
    </source>
</evidence>
<accession>A0A6G2CRB9</accession>
<keyword evidence="2" id="KW-1003">Cell membrane</keyword>
<dbReference type="RefSeq" id="WP_129821195.1">
    <property type="nucleotide sequence ID" value="NZ_RCYV01000001.1"/>
</dbReference>
<dbReference type="InterPro" id="IPR051449">
    <property type="entry name" value="ABC-2_transporter_component"/>
</dbReference>
<dbReference type="PANTHER" id="PTHR30294:SF38">
    <property type="entry name" value="TRANSPORT PERMEASE PROTEIN"/>
    <property type="match status" value="1"/>
</dbReference>
<dbReference type="PANTHER" id="PTHR30294">
    <property type="entry name" value="MEMBRANE COMPONENT OF ABC TRANSPORTER YHHJ-RELATED"/>
    <property type="match status" value="1"/>
</dbReference>
<dbReference type="Gene3D" id="3.40.1710.10">
    <property type="entry name" value="abc type-2 transporter like domain"/>
    <property type="match status" value="1"/>
</dbReference>
<dbReference type="AlphaFoldDB" id="A0A6G2CRB9"/>
<evidence type="ECO:0000256" key="5">
    <source>
        <dbReference type="ARBA" id="ARBA00023136"/>
    </source>
</evidence>
<gene>
    <name evidence="7" type="ORF">GMA64_11660</name>
</gene>
<dbReference type="Pfam" id="PF12698">
    <property type="entry name" value="ABC2_membrane_3"/>
    <property type="match status" value="1"/>
</dbReference>
<proteinExistence type="predicted"/>
<dbReference type="EMBL" id="WMQV01000034">
    <property type="protein sequence ID" value="MTL95185.1"/>
    <property type="molecule type" value="Genomic_DNA"/>
</dbReference>
<reference evidence="7" key="1">
    <citation type="journal article" date="2019" name="Nat. Med.">
        <title>A library of human gut bacterial isolates paired with longitudinal multiomics data enables mechanistic microbiome research.</title>
        <authorList>
            <person name="Poyet M."/>
            <person name="Groussin M."/>
            <person name="Gibbons S.M."/>
            <person name="Avila-Pacheco J."/>
            <person name="Jiang X."/>
            <person name="Kearney S.M."/>
            <person name="Perrotta A.R."/>
            <person name="Berdy B."/>
            <person name="Zhao S."/>
            <person name="Lieberman T.D."/>
            <person name="Swanson P.K."/>
            <person name="Smith M."/>
            <person name="Roesemann S."/>
            <person name="Alexander J.E."/>
            <person name="Rich S.A."/>
            <person name="Livny J."/>
            <person name="Vlamakis H."/>
            <person name="Clish C."/>
            <person name="Bullock K."/>
            <person name="Deik A."/>
            <person name="Scott J."/>
            <person name="Pierce K.A."/>
            <person name="Xavier R.J."/>
            <person name="Alm E.J."/>
        </authorList>
    </citation>
    <scope>NUCLEOTIDE SEQUENCE</scope>
    <source>
        <strain evidence="7">BIOML-A179</strain>
    </source>
</reference>
<keyword evidence="5" id="KW-0472">Membrane</keyword>
<feature type="domain" description="ABC-2 type transporter transmembrane" evidence="6">
    <location>
        <begin position="21"/>
        <end position="341"/>
    </location>
</feature>
<name>A0A6G2CRB9_9FIRM</name>
<comment type="subcellular location">
    <subcellularLocation>
        <location evidence="1">Cell membrane</location>
        <topology evidence="1">Multi-pass membrane protein</topology>
    </subcellularLocation>
</comment>
<organism evidence="7">
    <name type="scientific">Turicibacter sanguinis</name>
    <dbReference type="NCBI Taxonomy" id="154288"/>
    <lineage>
        <taxon>Bacteria</taxon>
        <taxon>Bacillati</taxon>
        <taxon>Bacillota</taxon>
        <taxon>Erysipelotrichia</taxon>
        <taxon>Erysipelotrichales</taxon>
        <taxon>Turicibacteraceae</taxon>
        <taxon>Turicibacter</taxon>
    </lineage>
</organism>
<dbReference type="GO" id="GO:0005886">
    <property type="term" value="C:plasma membrane"/>
    <property type="evidence" value="ECO:0007669"/>
    <property type="project" value="UniProtKB-SubCell"/>
</dbReference>
<keyword evidence="4" id="KW-1133">Transmembrane helix</keyword>
<dbReference type="GO" id="GO:0140359">
    <property type="term" value="F:ABC-type transporter activity"/>
    <property type="evidence" value="ECO:0007669"/>
    <property type="project" value="InterPro"/>
</dbReference>
<evidence type="ECO:0000256" key="4">
    <source>
        <dbReference type="ARBA" id="ARBA00022989"/>
    </source>
</evidence>